<dbReference type="WBParaSite" id="SVE_2006700.1">
    <property type="protein sequence ID" value="SVE_2006700.1"/>
    <property type="gene ID" value="SVE_2006700"/>
</dbReference>
<keyword evidence="1" id="KW-1185">Reference proteome</keyword>
<reference evidence="2" key="2">
    <citation type="submission" date="2015-08" db="UniProtKB">
        <authorList>
            <consortium name="WormBaseParasite"/>
        </authorList>
    </citation>
    <scope>IDENTIFICATION</scope>
</reference>
<name>A0A0K0G5P5_STRVS</name>
<evidence type="ECO:0000313" key="1">
    <source>
        <dbReference type="Proteomes" id="UP000035680"/>
    </source>
</evidence>
<organism evidence="1 2">
    <name type="scientific">Strongyloides venezuelensis</name>
    <name type="common">Threadworm</name>
    <dbReference type="NCBI Taxonomy" id="75913"/>
    <lineage>
        <taxon>Eukaryota</taxon>
        <taxon>Metazoa</taxon>
        <taxon>Ecdysozoa</taxon>
        <taxon>Nematoda</taxon>
        <taxon>Chromadorea</taxon>
        <taxon>Rhabditida</taxon>
        <taxon>Tylenchina</taxon>
        <taxon>Panagrolaimomorpha</taxon>
        <taxon>Strongyloidoidea</taxon>
        <taxon>Strongyloididae</taxon>
        <taxon>Strongyloides</taxon>
    </lineage>
</organism>
<evidence type="ECO:0000313" key="2">
    <source>
        <dbReference type="WBParaSite" id="SVE_2006700.1"/>
    </source>
</evidence>
<dbReference type="AlphaFoldDB" id="A0A0K0G5P5"/>
<dbReference type="Proteomes" id="UP000035680">
    <property type="component" value="Unassembled WGS sequence"/>
</dbReference>
<accession>A0A0K0G5P5</accession>
<proteinExistence type="predicted"/>
<sequence>MPILSTTRLSAKIPNFCKATNEIFNAKDNSNRSSRGTTLNFLLNSLFVKDKLLQNCNNKINANVSRLLAATILTPNKIVLSEESCDILKPVCNT</sequence>
<protein>
    <submittedName>
        <fullName evidence="2">Uncharacterized protein</fullName>
    </submittedName>
</protein>
<reference evidence="1" key="1">
    <citation type="submission" date="2014-07" db="EMBL/GenBank/DDBJ databases">
        <authorList>
            <person name="Martin A.A"/>
            <person name="De Silva N."/>
        </authorList>
    </citation>
    <scope>NUCLEOTIDE SEQUENCE</scope>
</reference>